<reference evidence="2" key="1">
    <citation type="journal article" date="2022" name="bioRxiv">
        <title>Sequencing and chromosome-scale assembly of the giantPleurodeles waltlgenome.</title>
        <authorList>
            <person name="Brown T."/>
            <person name="Elewa A."/>
            <person name="Iarovenko S."/>
            <person name="Subramanian E."/>
            <person name="Araus A.J."/>
            <person name="Petzold A."/>
            <person name="Susuki M."/>
            <person name="Suzuki K.-i.T."/>
            <person name="Hayashi T."/>
            <person name="Toyoda A."/>
            <person name="Oliveira C."/>
            <person name="Osipova E."/>
            <person name="Leigh N.D."/>
            <person name="Simon A."/>
            <person name="Yun M.H."/>
        </authorList>
    </citation>
    <scope>NUCLEOTIDE SEQUENCE</scope>
    <source>
        <strain evidence="2">20211129_DDA</strain>
        <tissue evidence="2">Liver</tissue>
    </source>
</reference>
<accession>A0AAV7NGF4</accession>
<evidence type="ECO:0000313" key="2">
    <source>
        <dbReference type="EMBL" id="KAJ1115125.1"/>
    </source>
</evidence>
<dbReference type="PANTHER" id="PTHR11505">
    <property type="entry name" value="L1 TRANSPOSABLE ELEMENT-RELATED"/>
    <property type="match status" value="1"/>
</dbReference>
<dbReference type="InterPro" id="IPR004244">
    <property type="entry name" value="Transposase_22"/>
</dbReference>
<proteinExistence type="predicted"/>
<name>A0AAV7NGF4_PLEWA</name>
<keyword evidence="3" id="KW-1185">Reference proteome</keyword>
<dbReference type="Proteomes" id="UP001066276">
    <property type="component" value="Chromosome 8"/>
</dbReference>
<dbReference type="EMBL" id="JANPWB010000012">
    <property type="protein sequence ID" value="KAJ1115125.1"/>
    <property type="molecule type" value="Genomic_DNA"/>
</dbReference>
<dbReference type="Gene3D" id="3.30.70.1820">
    <property type="entry name" value="L1 transposable element, RRM domain"/>
    <property type="match status" value="1"/>
</dbReference>
<comment type="caution">
    <text evidence="2">The sequence shown here is derived from an EMBL/GenBank/DDBJ whole genome shotgun (WGS) entry which is preliminary data.</text>
</comment>
<evidence type="ECO:0000313" key="3">
    <source>
        <dbReference type="Proteomes" id="UP001066276"/>
    </source>
</evidence>
<sequence>MRKADHKQDKPSFESKRKAGQLQEGENQLPPIKAMFMDLKQILAGRNAKLDHLTDRMDHLKDRVDDHDICLDQVESRTSDLEVGRCAEDEHLLRMEHVLELILNKNEALEACSRRNNVCILGVPESKEMGRMEDYVENMLTALFPGELSPVLVVQRVHRSIGPKPPPGNPTRPIIAPLLNYRD</sequence>
<protein>
    <submittedName>
        <fullName evidence="2">Uncharacterized protein</fullName>
    </submittedName>
</protein>
<feature type="compositionally biased region" description="Basic and acidic residues" evidence="1">
    <location>
        <begin position="1"/>
        <end position="17"/>
    </location>
</feature>
<feature type="region of interest" description="Disordered" evidence="1">
    <location>
        <begin position="1"/>
        <end position="29"/>
    </location>
</feature>
<dbReference type="AlphaFoldDB" id="A0AAV7NGF4"/>
<gene>
    <name evidence="2" type="ORF">NDU88_003351</name>
</gene>
<organism evidence="2 3">
    <name type="scientific">Pleurodeles waltl</name>
    <name type="common">Iberian ribbed newt</name>
    <dbReference type="NCBI Taxonomy" id="8319"/>
    <lineage>
        <taxon>Eukaryota</taxon>
        <taxon>Metazoa</taxon>
        <taxon>Chordata</taxon>
        <taxon>Craniata</taxon>
        <taxon>Vertebrata</taxon>
        <taxon>Euteleostomi</taxon>
        <taxon>Amphibia</taxon>
        <taxon>Batrachia</taxon>
        <taxon>Caudata</taxon>
        <taxon>Salamandroidea</taxon>
        <taxon>Salamandridae</taxon>
        <taxon>Pleurodelinae</taxon>
        <taxon>Pleurodeles</taxon>
    </lineage>
</organism>
<evidence type="ECO:0000256" key="1">
    <source>
        <dbReference type="SAM" id="MobiDB-lite"/>
    </source>
</evidence>